<name>A0A7C1SXP9_9HYPH</name>
<dbReference type="Pfam" id="PF09957">
    <property type="entry name" value="VapB_antitoxin"/>
    <property type="match status" value="1"/>
</dbReference>
<gene>
    <name evidence="1" type="ORF">ENP70_05355</name>
</gene>
<dbReference type="EMBL" id="DSKI01000285">
    <property type="protein sequence ID" value="HEB43123.1"/>
    <property type="molecule type" value="Genomic_DNA"/>
</dbReference>
<sequence length="68" mass="7609">MRVEIEIDDALLADAREYTGIDEIPTLIRVALQSLVQREAARRLARLGGSAPDLVAPPRRRFDPVEPE</sequence>
<organism evidence="1">
    <name type="scientific">Agrobacterium albertimagni</name>
    <dbReference type="NCBI Taxonomy" id="147266"/>
    <lineage>
        <taxon>Bacteria</taxon>
        <taxon>Pseudomonadati</taxon>
        <taxon>Pseudomonadota</taxon>
        <taxon>Alphaproteobacteria</taxon>
        <taxon>Hyphomicrobiales</taxon>
        <taxon>Rhizobiaceae</taxon>
        <taxon>Rhizobium/Agrobacterium group</taxon>
        <taxon>Agrobacterium</taxon>
    </lineage>
</organism>
<accession>A0A7C1SXP9</accession>
<protein>
    <submittedName>
        <fullName evidence="1">Type II toxin-antitoxin system VapB family antitoxin</fullName>
    </submittedName>
</protein>
<evidence type="ECO:0000313" key="1">
    <source>
        <dbReference type="EMBL" id="HEB43123.1"/>
    </source>
</evidence>
<comment type="caution">
    <text evidence="1">The sequence shown here is derived from an EMBL/GenBank/DDBJ whole genome shotgun (WGS) entry which is preliminary data.</text>
</comment>
<reference evidence="1" key="1">
    <citation type="journal article" date="2020" name="mSystems">
        <title>Genome- and Community-Level Interaction Insights into Carbon Utilization and Element Cycling Functions of Hydrothermarchaeota in Hydrothermal Sediment.</title>
        <authorList>
            <person name="Zhou Z."/>
            <person name="Liu Y."/>
            <person name="Xu W."/>
            <person name="Pan J."/>
            <person name="Luo Z.H."/>
            <person name="Li M."/>
        </authorList>
    </citation>
    <scope>NUCLEOTIDE SEQUENCE [LARGE SCALE GENOMIC DNA]</scope>
    <source>
        <strain evidence="1">SpSt-243</strain>
    </source>
</reference>
<dbReference type="InterPro" id="IPR019239">
    <property type="entry name" value="VapB_antitoxin"/>
</dbReference>
<dbReference type="AlphaFoldDB" id="A0A7C1SXP9"/>
<proteinExistence type="predicted"/>